<keyword evidence="2" id="KW-0805">Transcription regulation</keyword>
<gene>
    <name evidence="9" type="ORF">SNE40_015657</name>
</gene>
<dbReference type="EMBL" id="JAZGQO010000010">
    <property type="protein sequence ID" value="KAK6177585.1"/>
    <property type="molecule type" value="Genomic_DNA"/>
</dbReference>
<dbReference type="CDD" id="cd11410">
    <property type="entry name" value="bHLH_O_HES"/>
    <property type="match status" value="1"/>
</dbReference>
<keyword evidence="3" id="KW-0238">DNA-binding</keyword>
<protein>
    <submittedName>
        <fullName evidence="9">Uncharacterized protein</fullName>
    </submittedName>
</protein>
<feature type="domain" description="Orange" evidence="8">
    <location>
        <begin position="93"/>
        <end position="126"/>
    </location>
</feature>
<dbReference type="InterPro" id="IPR011598">
    <property type="entry name" value="bHLH_dom"/>
</dbReference>
<evidence type="ECO:0000256" key="1">
    <source>
        <dbReference type="ARBA" id="ARBA00004123"/>
    </source>
</evidence>
<dbReference type="SUPFAM" id="SSF47459">
    <property type="entry name" value="HLH, helix-loop-helix DNA-binding domain"/>
    <property type="match status" value="1"/>
</dbReference>
<dbReference type="SUPFAM" id="SSF158457">
    <property type="entry name" value="Orange domain-like"/>
    <property type="match status" value="1"/>
</dbReference>
<proteinExistence type="predicted"/>
<accession>A0AAN8PVL7</accession>
<keyword evidence="4" id="KW-0804">Transcription</keyword>
<dbReference type="AlphaFoldDB" id="A0AAN8PVL7"/>
<evidence type="ECO:0000259" key="7">
    <source>
        <dbReference type="PROSITE" id="PS50888"/>
    </source>
</evidence>
<dbReference type="GO" id="GO:0005634">
    <property type="term" value="C:nucleus"/>
    <property type="evidence" value="ECO:0007669"/>
    <property type="project" value="UniProtKB-SubCell"/>
</dbReference>
<dbReference type="InterPro" id="IPR003650">
    <property type="entry name" value="Orange_dom"/>
</dbReference>
<evidence type="ECO:0000313" key="9">
    <source>
        <dbReference type="EMBL" id="KAK6177585.1"/>
    </source>
</evidence>
<sequence length="332" mass="36499">MSASADALAKKKQSPAIQRRGNKPLIEKRRRARINECLLQLKNLVLKATSTEMTRTGKLEKADILEMTVEYLKKLNSSPGSNMNIKEENGSNYSAGYEKCMDELVQFLDKTKGFNDEIKQKITNHCKDKLHERSQSVATAEKLENEIVSTTNSRLHDDSSDNDSDFAMDVRHPTPSPTTSHNSLSGVVKEIKIETNQTESMDTSSNISPSTQHVSGSVKLVCGGDIFILVDPQASNVIQPRTAIPIVSRTTETLPVPVQQNILMSYKPTLDLGTIPSYRFCSVSNVPTVPFSPNVSLDQSVVPPSCVNGGFQVDNVNAAANVPGTEPVWRPW</sequence>
<evidence type="ECO:0000259" key="8">
    <source>
        <dbReference type="PROSITE" id="PS51054"/>
    </source>
</evidence>
<dbReference type="PROSITE" id="PS51054">
    <property type="entry name" value="ORANGE"/>
    <property type="match status" value="1"/>
</dbReference>
<keyword evidence="5" id="KW-0539">Nucleus</keyword>
<keyword evidence="10" id="KW-1185">Reference proteome</keyword>
<name>A0AAN8PVL7_PATCE</name>
<dbReference type="Pfam" id="PF00010">
    <property type="entry name" value="HLH"/>
    <property type="match status" value="1"/>
</dbReference>
<comment type="subcellular location">
    <subcellularLocation>
        <location evidence="1">Nucleus</location>
    </subcellularLocation>
</comment>
<dbReference type="GO" id="GO:0003677">
    <property type="term" value="F:DNA binding"/>
    <property type="evidence" value="ECO:0007669"/>
    <property type="project" value="UniProtKB-KW"/>
</dbReference>
<evidence type="ECO:0000256" key="4">
    <source>
        <dbReference type="ARBA" id="ARBA00023163"/>
    </source>
</evidence>
<evidence type="ECO:0000256" key="6">
    <source>
        <dbReference type="SAM" id="MobiDB-lite"/>
    </source>
</evidence>
<comment type="caution">
    <text evidence="9">The sequence shown here is derived from an EMBL/GenBank/DDBJ whole genome shotgun (WGS) entry which is preliminary data.</text>
</comment>
<dbReference type="GO" id="GO:0046983">
    <property type="term" value="F:protein dimerization activity"/>
    <property type="evidence" value="ECO:0007669"/>
    <property type="project" value="InterPro"/>
</dbReference>
<dbReference type="InterPro" id="IPR050370">
    <property type="entry name" value="HES_HEY"/>
</dbReference>
<feature type="domain" description="BHLH" evidence="7">
    <location>
        <begin position="18"/>
        <end position="75"/>
    </location>
</feature>
<feature type="region of interest" description="Disordered" evidence="6">
    <location>
        <begin position="149"/>
        <end position="184"/>
    </location>
</feature>
<dbReference type="PANTHER" id="PTHR10985">
    <property type="entry name" value="BASIC HELIX-LOOP-HELIX TRANSCRIPTION FACTOR, HES-RELATED"/>
    <property type="match status" value="1"/>
</dbReference>
<dbReference type="PROSITE" id="PS50888">
    <property type="entry name" value="BHLH"/>
    <property type="match status" value="1"/>
</dbReference>
<dbReference type="InterPro" id="IPR036638">
    <property type="entry name" value="HLH_DNA-bd_sf"/>
</dbReference>
<feature type="region of interest" description="Disordered" evidence="6">
    <location>
        <begin position="1"/>
        <end position="21"/>
    </location>
</feature>
<evidence type="ECO:0000256" key="3">
    <source>
        <dbReference type="ARBA" id="ARBA00023125"/>
    </source>
</evidence>
<reference evidence="9 10" key="1">
    <citation type="submission" date="2024-01" db="EMBL/GenBank/DDBJ databases">
        <title>The genome of the rayed Mediterranean limpet Patella caerulea (Linnaeus, 1758).</title>
        <authorList>
            <person name="Anh-Thu Weber A."/>
            <person name="Halstead-Nussloch G."/>
        </authorList>
    </citation>
    <scope>NUCLEOTIDE SEQUENCE [LARGE SCALE GENOMIC DNA]</scope>
    <source>
        <strain evidence="9">AATW-2023a</strain>
        <tissue evidence="9">Whole specimen</tissue>
    </source>
</reference>
<dbReference type="FunFam" id="4.10.280.10:FF:000009">
    <property type="entry name" value="Transcription factor HES-1"/>
    <property type="match status" value="1"/>
</dbReference>
<evidence type="ECO:0000256" key="5">
    <source>
        <dbReference type="ARBA" id="ARBA00023242"/>
    </source>
</evidence>
<dbReference type="Gene3D" id="4.10.280.10">
    <property type="entry name" value="Helix-loop-helix DNA-binding domain"/>
    <property type="match status" value="1"/>
</dbReference>
<dbReference type="GO" id="GO:0006355">
    <property type="term" value="P:regulation of DNA-templated transcription"/>
    <property type="evidence" value="ECO:0007669"/>
    <property type="project" value="InterPro"/>
</dbReference>
<evidence type="ECO:0000313" key="10">
    <source>
        <dbReference type="Proteomes" id="UP001347796"/>
    </source>
</evidence>
<dbReference type="Proteomes" id="UP001347796">
    <property type="component" value="Unassembled WGS sequence"/>
</dbReference>
<organism evidence="9 10">
    <name type="scientific">Patella caerulea</name>
    <name type="common">Rayed Mediterranean limpet</name>
    <dbReference type="NCBI Taxonomy" id="87958"/>
    <lineage>
        <taxon>Eukaryota</taxon>
        <taxon>Metazoa</taxon>
        <taxon>Spiralia</taxon>
        <taxon>Lophotrochozoa</taxon>
        <taxon>Mollusca</taxon>
        <taxon>Gastropoda</taxon>
        <taxon>Patellogastropoda</taxon>
        <taxon>Patelloidea</taxon>
        <taxon>Patellidae</taxon>
        <taxon>Patella</taxon>
    </lineage>
</organism>
<dbReference type="SMART" id="SM00353">
    <property type="entry name" value="HLH"/>
    <property type="match status" value="1"/>
</dbReference>
<evidence type="ECO:0000256" key="2">
    <source>
        <dbReference type="ARBA" id="ARBA00023015"/>
    </source>
</evidence>